<gene>
    <name evidence="1" type="ORF">ACFO8Q_06790</name>
</gene>
<accession>A0ABV9PZK9</accession>
<protein>
    <submittedName>
        <fullName evidence="1">Uncharacterized protein</fullName>
    </submittedName>
</protein>
<dbReference type="Proteomes" id="UP001596002">
    <property type="component" value="Unassembled WGS sequence"/>
</dbReference>
<name>A0ABV9PZK9_9BACL</name>
<comment type="caution">
    <text evidence="1">The sequence shown here is derived from an EMBL/GenBank/DDBJ whole genome shotgun (WGS) entry which is preliminary data.</text>
</comment>
<keyword evidence="2" id="KW-1185">Reference proteome</keyword>
<proteinExistence type="predicted"/>
<dbReference type="PROSITE" id="PS51257">
    <property type="entry name" value="PROKAR_LIPOPROTEIN"/>
    <property type="match status" value="1"/>
</dbReference>
<reference evidence="2" key="1">
    <citation type="journal article" date="2019" name="Int. J. Syst. Evol. Microbiol.">
        <title>The Global Catalogue of Microorganisms (GCM) 10K type strain sequencing project: providing services to taxonomists for standard genome sequencing and annotation.</title>
        <authorList>
            <consortium name="The Broad Institute Genomics Platform"/>
            <consortium name="The Broad Institute Genome Sequencing Center for Infectious Disease"/>
            <person name="Wu L."/>
            <person name="Ma J."/>
        </authorList>
    </citation>
    <scope>NUCLEOTIDE SEQUENCE [LARGE SCALE GENOMIC DNA]</scope>
    <source>
        <strain evidence="2">WYCCWR 12678</strain>
    </source>
</reference>
<sequence length="184" mass="20584">MSEAKGMGINMKNAALLLLFLGFTLFVTGCSNSSSTKPQLTEIESITIVGPCTGALCDKSFTLYPSNPDDRKIIDKIANWFNLSHVVGDAKNELIAVGSSPRRIEIKLKNGEVLRIQSAVESVEKTKDGYEVTAEDVMNQITVYQTDKKPLRVNSPEIKAWINEKWREDITNDHLVMFRKSDIF</sequence>
<evidence type="ECO:0000313" key="2">
    <source>
        <dbReference type="Proteomes" id="UP001596002"/>
    </source>
</evidence>
<organism evidence="1 2">
    <name type="scientific">Effusibacillus consociatus</name>
    <dbReference type="NCBI Taxonomy" id="1117041"/>
    <lineage>
        <taxon>Bacteria</taxon>
        <taxon>Bacillati</taxon>
        <taxon>Bacillota</taxon>
        <taxon>Bacilli</taxon>
        <taxon>Bacillales</taxon>
        <taxon>Alicyclobacillaceae</taxon>
        <taxon>Effusibacillus</taxon>
    </lineage>
</organism>
<dbReference type="EMBL" id="JBHSHC010000044">
    <property type="protein sequence ID" value="MFC4767073.1"/>
    <property type="molecule type" value="Genomic_DNA"/>
</dbReference>
<evidence type="ECO:0000313" key="1">
    <source>
        <dbReference type="EMBL" id="MFC4767073.1"/>
    </source>
</evidence>